<organism evidence="1 2">
    <name type="scientific">Pholiota conissans</name>
    <dbReference type="NCBI Taxonomy" id="109636"/>
    <lineage>
        <taxon>Eukaryota</taxon>
        <taxon>Fungi</taxon>
        <taxon>Dikarya</taxon>
        <taxon>Basidiomycota</taxon>
        <taxon>Agaricomycotina</taxon>
        <taxon>Agaricomycetes</taxon>
        <taxon>Agaricomycetidae</taxon>
        <taxon>Agaricales</taxon>
        <taxon>Agaricineae</taxon>
        <taxon>Strophariaceae</taxon>
        <taxon>Pholiota</taxon>
    </lineage>
</organism>
<comment type="caution">
    <text evidence="1">The sequence shown here is derived from an EMBL/GenBank/DDBJ whole genome shotgun (WGS) entry which is preliminary data.</text>
</comment>
<dbReference type="EMBL" id="MU155176">
    <property type="protein sequence ID" value="KAF9481620.1"/>
    <property type="molecule type" value="Genomic_DNA"/>
</dbReference>
<proteinExistence type="predicted"/>
<dbReference type="Proteomes" id="UP000807469">
    <property type="component" value="Unassembled WGS sequence"/>
</dbReference>
<evidence type="ECO:0000313" key="2">
    <source>
        <dbReference type="Proteomes" id="UP000807469"/>
    </source>
</evidence>
<accession>A0A9P5Z7J4</accession>
<reference evidence="1" key="1">
    <citation type="submission" date="2020-11" db="EMBL/GenBank/DDBJ databases">
        <authorList>
            <consortium name="DOE Joint Genome Institute"/>
            <person name="Ahrendt S."/>
            <person name="Riley R."/>
            <person name="Andreopoulos W."/>
            <person name="Labutti K."/>
            <person name="Pangilinan J."/>
            <person name="Ruiz-Duenas F.J."/>
            <person name="Barrasa J.M."/>
            <person name="Sanchez-Garcia M."/>
            <person name="Camarero S."/>
            <person name="Miyauchi S."/>
            <person name="Serrano A."/>
            <person name="Linde D."/>
            <person name="Babiker R."/>
            <person name="Drula E."/>
            <person name="Ayuso-Fernandez I."/>
            <person name="Pacheco R."/>
            <person name="Padilla G."/>
            <person name="Ferreira P."/>
            <person name="Barriuso J."/>
            <person name="Kellner H."/>
            <person name="Castanera R."/>
            <person name="Alfaro M."/>
            <person name="Ramirez L."/>
            <person name="Pisabarro A.G."/>
            <person name="Kuo A."/>
            <person name="Tritt A."/>
            <person name="Lipzen A."/>
            <person name="He G."/>
            <person name="Yan M."/>
            <person name="Ng V."/>
            <person name="Cullen D."/>
            <person name="Martin F."/>
            <person name="Rosso M.-N."/>
            <person name="Henrissat B."/>
            <person name="Hibbett D."/>
            <person name="Martinez A.T."/>
            <person name="Grigoriev I.V."/>
        </authorList>
    </citation>
    <scope>NUCLEOTIDE SEQUENCE</scope>
    <source>
        <strain evidence="1">CIRM-BRFM 674</strain>
    </source>
</reference>
<dbReference type="AlphaFoldDB" id="A0A9P5Z7J4"/>
<dbReference type="OrthoDB" id="2919059at2759"/>
<evidence type="ECO:0000313" key="1">
    <source>
        <dbReference type="EMBL" id="KAF9481620.1"/>
    </source>
</evidence>
<gene>
    <name evidence="1" type="ORF">BDN70DRAFT_919700</name>
</gene>
<sequence>MSESLGSNSNFHHVENFRQWPPEIMEITALLSKSLKEETYCHGADDGAKQINCMLDIVLEMSHLLETRIRTNERRYLRRPSRPVWVNLLSTLGLACSEDSVLLTDVPFLLPQAGLVGEAKETRFEGRATMLISSYIAPRRSEEEHTRLNISDDEGASLVVGRGSVNHELRKFGHHFLPFDGPFDGHILPGRGKRTDCVLPVICVADENNIYPLITSVVCQRYTWGIYLPVVGILMEDAGVTATAIIGWTSDRRSQDSSELPQVHLASASPLLPNSALGVFDLSDQVSVLRLTQFIMNLQHQFSYVVPDFDLVRTATCWRLDHMKPIDSGGFHASSSFDWRGRIVKWLDTSDSWDRNHYNPEELSEDSSVHLTVINSKILSAISSQLRVDGVPGGQTTSAEYITSTEHSPDVYTAPVFAAMKDTLVAEISSSISKSLEFNSPEPTASHYSAFSFVNLKDTLDDGRPGIERWLWERRTLRLTYLKLARYENPAEVQVNDMIDELTHTLELRWPTQWQSVNDVSDISGNVCHRELLKLFFDQYKVYASEHAHSICALLDEEFEILINHLSLFLSTVSNARRHQQDSQVKSKMRELVDLLLNLFWCNKDADRADLYFQDCRVRYAENQAVAGTLDDIGQAYLCDDIVWAQRLELSASQDNPTVERILRKKISALSKKEASIYLQPPSALDAGDRNAEPVYGIVDGIATTKVATDSNDGYRVREVILPRMVVKYQDMNSQHSENAFRQCQMCCISAVEFLVSLGVVEFPVYGLVVCGSHVSIMMAYHSRKTIFPNDPPSEDDFSSGFNVLIDENLVSFNIAEPLDAYRFAMVVHRIYLAGSQLVNLLKGKDLKKIQELERIFFCEDIWQSELGTSDSSKVPVE</sequence>
<keyword evidence="2" id="KW-1185">Reference proteome</keyword>
<name>A0A9P5Z7J4_9AGAR</name>
<protein>
    <submittedName>
        <fullName evidence="1">Uncharacterized protein</fullName>
    </submittedName>
</protein>